<dbReference type="InterPro" id="IPR001584">
    <property type="entry name" value="Integrase_cat-core"/>
</dbReference>
<keyword evidence="3" id="KW-1185">Reference proteome</keyword>
<dbReference type="KEGG" id="metu:GNH96_15535"/>
<dbReference type="Proteomes" id="UP000503004">
    <property type="component" value="Chromosome"/>
</dbReference>
<dbReference type="AlphaFoldDB" id="A0A858QBC7"/>
<evidence type="ECO:0000313" key="2">
    <source>
        <dbReference type="EMBL" id="QJD31209.1"/>
    </source>
</evidence>
<protein>
    <submittedName>
        <fullName evidence="2">DDE-type integrase/transposase/recombinase</fullName>
    </submittedName>
</protein>
<dbReference type="GO" id="GO:0015074">
    <property type="term" value="P:DNA integration"/>
    <property type="evidence" value="ECO:0007669"/>
    <property type="project" value="InterPro"/>
</dbReference>
<gene>
    <name evidence="2" type="ORF">GNH96_15535</name>
</gene>
<organism evidence="2 3">
    <name type="scientific">Methylococcus geothermalis</name>
    <dbReference type="NCBI Taxonomy" id="2681310"/>
    <lineage>
        <taxon>Bacteria</taxon>
        <taxon>Pseudomonadati</taxon>
        <taxon>Pseudomonadota</taxon>
        <taxon>Gammaproteobacteria</taxon>
        <taxon>Methylococcales</taxon>
        <taxon>Methylococcaceae</taxon>
        <taxon>Methylococcus</taxon>
    </lineage>
</organism>
<evidence type="ECO:0000259" key="1">
    <source>
        <dbReference type="PROSITE" id="PS50994"/>
    </source>
</evidence>
<accession>A0A858QBC7</accession>
<dbReference type="EMBL" id="CP046565">
    <property type="protein sequence ID" value="QJD31209.1"/>
    <property type="molecule type" value="Genomic_DNA"/>
</dbReference>
<dbReference type="PROSITE" id="PS50994">
    <property type="entry name" value="INTEGRASE"/>
    <property type="match status" value="1"/>
</dbReference>
<dbReference type="Pfam" id="PF00665">
    <property type="entry name" value="rve"/>
    <property type="match status" value="1"/>
</dbReference>
<feature type="domain" description="Integrase catalytic" evidence="1">
    <location>
        <begin position="183"/>
        <end position="368"/>
    </location>
</feature>
<name>A0A858QBC7_9GAMM</name>
<proteinExistence type="predicted"/>
<dbReference type="Gene3D" id="3.30.420.10">
    <property type="entry name" value="Ribonuclease H-like superfamily/Ribonuclease H"/>
    <property type="match status" value="1"/>
</dbReference>
<reference evidence="3" key="1">
    <citation type="submission" date="2019-12" db="EMBL/GenBank/DDBJ databases">
        <authorList>
            <person name="Awala S.I."/>
            <person name="Rhee S.K."/>
        </authorList>
    </citation>
    <scope>NUCLEOTIDE SEQUENCE [LARGE SCALE GENOMIC DNA]</scope>
    <source>
        <strain evidence="3">IM1</strain>
    </source>
</reference>
<dbReference type="SUPFAM" id="SSF53098">
    <property type="entry name" value="Ribonuclease H-like"/>
    <property type="match status" value="1"/>
</dbReference>
<dbReference type="GO" id="GO:0003676">
    <property type="term" value="F:nucleic acid binding"/>
    <property type="evidence" value="ECO:0007669"/>
    <property type="project" value="InterPro"/>
</dbReference>
<evidence type="ECO:0000313" key="3">
    <source>
        <dbReference type="Proteomes" id="UP000503004"/>
    </source>
</evidence>
<sequence length="418" mass="47749">MIVTLQTAGLQTLAQVRAFVEGNEPVSFTLTDRTVAHLWMTDTLKRFRYMHCTRTDKGLLRRYLAKVTGLSRAQLTRAITQFCRAGVIEDRRRAPAKPLARRYTAEDVRLLAETDALHGTLSGPAIRKLCERMHQVFGDARFERLARISNGHLYNLRQHKTYRTQRGSFDKTRPVHVQIGERRKPTPQGKPGYLRIDSVHQGDLDGIKGLYLIHAVDEVTPFQAVFATAKISEHFLVPVLTQLLNSFPFTIQGFHTDNGSEYINKKVAKLLEKLRIEQTKSRARKTNDNALVESKNGSTLRKHLGYSHIPGRFAAAVNRFTSGMLTEYLNFHRPCHFPTESVDAKGKLRKHYRYQDMMTPYEKWKSLPQASEYLKPGITFQPLDAIANRYSDNEAAQRLNQARAELFQLINQSQTNAA</sequence>
<dbReference type="InterPro" id="IPR012337">
    <property type="entry name" value="RNaseH-like_sf"/>
</dbReference>
<dbReference type="InterPro" id="IPR036397">
    <property type="entry name" value="RNaseH_sf"/>
</dbReference>